<feature type="signal peptide" evidence="2">
    <location>
        <begin position="1"/>
        <end position="16"/>
    </location>
</feature>
<organism evidence="4 5">
    <name type="scientific">Cercospora zeae-maydis SCOH1-5</name>
    <dbReference type="NCBI Taxonomy" id="717836"/>
    <lineage>
        <taxon>Eukaryota</taxon>
        <taxon>Fungi</taxon>
        <taxon>Dikarya</taxon>
        <taxon>Ascomycota</taxon>
        <taxon>Pezizomycotina</taxon>
        <taxon>Dothideomycetes</taxon>
        <taxon>Dothideomycetidae</taxon>
        <taxon>Mycosphaerellales</taxon>
        <taxon>Mycosphaerellaceae</taxon>
        <taxon>Cercospora</taxon>
    </lineage>
</organism>
<evidence type="ECO:0000256" key="1">
    <source>
        <dbReference type="SAM" id="MobiDB-lite"/>
    </source>
</evidence>
<gene>
    <name evidence="4" type="ORF">CERZMDRAFT_107903</name>
</gene>
<dbReference type="AlphaFoldDB" id="A0A6A6F0W1"/>
<feature type="compositionally biased region" description="Polar residues" evidence="1">
    <location>
        <begin position="352"/>
        <end position="361"/>
    </location>
</feature>
<name>A0A6A6F0W1_9PEZI</name>
<feature type="region of interest" description="Disordered" evidence="1">
    <location>
        <begin position="351"/>
        <end position="370"/>
    </location>
</feature>
<keyword evidence="2" id="KW-0732">Signal</keyword>
<sequence length="471" mass="50211">MRHSLVIAAFLGTAAAQAVQPCDVRDYSFAYCLSDDGLGLGNVGFLLGPGVRTLEGCAGNCKDENSRYFWYGISDTEPLCICSPSVNSMDPADPALCNTPCPDNPNQICGGQRVGSLYVNNCFEPNPNVATLGDFAYDYCVDGVIGETLNTVRDSTNVGFNASLIQCAGFCRRFGYFAIQSAETPEGPGAACVCGESIVRARYEPADSRCTAACPSGGGFCGNPTNGVNVYVQSTVPFTPASRSCTSLVTTTVSRTTTRVTNTVTETSTETATLEQSTVTSTCATSITTATVKPTMTATTTKTVTKSHVSTCYKTTTRTVTSSCLPPKPKTRYARDEEHGMILARQELTPVRSCTVSSQHPSQRENMRKSPALTHSILSWEQVSNGRVIFESTSTRSISRSTTETETITTTTTTDPVVVCVTSSSTITVTSPAQTTETVTSTHQAKPRTTTVTKTVTSTKYPRHAKTCKAK</sequence>
<protein>
    <recommendedName>
        <fullName evidence="3">WSC domain-containing protein</fullName>
    </recommendedName>
</protein>
<accession>A0A6A6F0W1</accession>
<dbReference type="Proteomes" id="UP000799539">
    <property type="component" value="Unassembled WGS sequence"/>
</dbReference>
<reference evidence="4" key="1">
    <citation type="journal article" date="2020" name="Stud. Mycol.">
        <title>101 Dothideomycetes genomes: a test case for predicting lifestyles and emergence of pathogens.</title>
        <authorList>
            <person name="Haridas S."/>
            <person name="Albert R."/>
            <person name="Binder M."/>
            <person name="Bloem J."/>
            <person name="Labutti K."/>
            <person name="Salamov A."/>
            <person name="Andreopoulos B."/>
            <person name="Baker S."/>
            <person name="Barry K."/>
            <person name="Bills G."/>
            <person name="Bluhm B."/>
            <person name="Cannon C."/>
            <person name="Castanera R."/>
            <person name="Culley D."/>
            <person name="Daum C."/>
            <person name="Ezra D."/>
            <person name="Gonzalez J."/>
            <person name="Henrissat B."/>
            <person name="Kuo A."/>
            <person name="Liang C."/>
            <person name="Lipzen A."/>
            <person name="Lutzoni F."/>
            <person name="Magnuson J."/>
            <person name="Mondo S."/>
            <person name="Nolan M."/>
            <person name="Ohm R."/>
            <person name="Pangilinan J."/>
            <person name="Park H.-J."/>
            <person name="Ramirez L."/>
            <person name="Alfaro M."/>
            <person name="Sun H."/>
            <person name="Tritt A."/>
            <person name="Yoshinaga Y."/>
            <person name="Zwiers L.-H."/>
            <person name="Turgeon B."/>
            <person name="Goodwin S."/>
            <person name="Spatafora J."/>
            <person name="Crous P."/>
            <person name="Grigoriev I."/>
        </authorList>
    </citation>
    <scope>NUCLEOTIDE SEQUENCE</scope>
    <source>
        <strain evidence="4">SCOH1-5</strain>
    </source>
</reference>
<dbReference type="PROSITE" id="PS51212">
    <property type="entry name" value="WSC"/>
    <property type="match status" value="1"/>
</dbReference>
<evidence type="ECO:0000256" key="2">
    <source>
        <dbReference type="SAM" id="SignalP"/>
    </source>
</evidence>
<proteinExistence type="predicted"/>
<keyword evidence="5" id="KW-1185">Reference proteome</keyword>
<evidence type="ECO:0000313" key="5">
    <source>
        <dbReference type="Proteomes" id="UP000799539"/>
    </source>
</evidence>
<dbReference type="InterPro" id="IPR002889">
    <property type="entry name" value="WSC_carb-bd"/>
</dbReference>
<evidence type="ECO:0000313" key="4">
    <source>
        <dbReference type="EMBL" id="KAF2207063.1"/>
    </source>
</evidence>
<dbReference type="EMBL" id="ML992707">
    <property type="protein sequence ID" value="KAF2207063.1"/>
    <property type="molecule type" value="Genomic_DNA"/>
</dbReference>
<feature type="domain" description="WSC" evidence="3">
    <location>
        <begin position="26"/>
        <end position="121"/>
    </location>
</feature>
<evidence type="ECO:0000259" key="3">
    <source>
        <dbReference type="PROSITE" id="PS51212"/>
    </source>
</evidence>
<dbReference type="Pfam" id="PF01822">
    <property type="entry name" value="WSC"/>
    <property type="match status" value="1"/>
</dbReference>
<feature type="chain" id="PRO_5025418830" description="WSC domain-containing protein" evidence="2">
    <location>
        <begin position="17"/>
        <end position="471"/>
    </location>
</feature>
<dbReference type="OrthoDB" id="2019572at2759"/>